<evidence type="ECO:0008006" key="5">
    <source>
        <dbReference type="Google" id="ProtNLM"/>
    </source>
</evidence>
<proteinExistence type="predicted"/>
<dbReference type="PANTHER" id="PTHR34677:SF1">
    <property type="entry name" value="TRANSMEMBRANE PROTEIN"/>
    <property type="match status" value="1"/>
</dbReference>
<feature type="transmembrane region" description="Helical" evidence="2">
    <location>
        <begin position="955"/>
        <end position="972"/>
    </location>
</feature>
<feature type="transmembrane region" description="Helical" evidence="2">
    <location>
        <begin position="897"/>
        <end position="917"/>
    </location>
</feature>
<accession>A0AAW0IN45</accession>
<feature type="region of interest" description="Disordered" evidence="1">
    <location>
        <begin position="1018"/>
        <end position="1055"/>
    </location>
</feature>
<dbReference type="EMBL" id="PKMF04000974">
    <property type="protein sequence ID" value="KAK7815890.1"/>
    <property type="molecule type" value="Genomic_DNA"/>
</dbReference>
<keyword evidence="2" id="KW-0472">Membrane</keyword>
<protein>
    <recommendedName>
        <fullName evidence="5">Bacterial Ig-like domain-containing protein</fullName>
    </recommendedName>
</protein>
<feature type="transmembrane region" description="Helical" evidence="2">
    <location>
        <begin position="666"/>
        <end position="687"/>
    </location>
</feature>
<keyword evidence="2" id="KW-0812">Transmembrane</keyword>
<feature type="transmembrane region" description="Helical" evidence="2">
    <location>
        <begin position="736"/>
        <end position="758"/>
    </location>
</feature>
<sequence length="1055" mass="116454">MSQTSIMVCSKMGLLKLPLVVLLCSVFSLLSFIALCDASELTVKFLKTPHAFSNLNSTTFVFEVLVGGSGACTNFNITCKLDDGFGRINASQCENGTVLCEGLQDGNHKFEVCPNGTQGVGCSSYNWIVDTIPPTAYVSASTPFTNALNVSINISFSEPCTGGGGFVCASVNACNLLVYGAGQVIPTSLKMLQPNLQYSVLVGLSSIAQYGRVTLVMDNNFCTDSAGNKFTRNANSTLYLHLNRRSVNLTTHVPKRQLQFNGETIQVRATNNYKKLRVCLTFPEPVLNTSEEIKNSLKAEILYSLQMSEGSLLPLVDTKQYQGPSRFEYKVAACTSDTAIVYVSVDTNSIISRQGTPVSPTEPFTFIYDSLRPAVMLSTPSHNWTRERNISVWIKFGKPVFGFNCSHISITGGKLQRQVISGYLRVLDGNNISISMSFYSLTNFHFCPFPMIIINIFSFEEVHNGKYTVVIKADKDIVSVYVPENVTRDAAGNKNQPSNVLQVMHHSVPKIPQAIYGSITGSFVVIVIAAGLLTVSIANLHSNGEFSSPSPSQSESNLFRIACHLQVIALSGWLAVSLPEEYYELTRGLRWSIPYLSLPWEREPGRTCLVMENSSLPVNVQTSRPDIKNLVALVGKDYKSAAETEHLKSVLDPRILDGWKDFGRNMFWLAIIGGGLIIVHALLILILKLKKKNSKEQRDYGGLISPRFEIIIVNLALTSICEASAAIIGGGMASGIAVGVLLLGVVSFLLLAWLFFLYKGITRKQLLEYEEDHQKGRGFRWYKKIFLVSVEGAWRPSEPTKEYVSILGSLYEDYRGPPRSKLSQISGGSSHTQAEAPFIQKLFGILRINYILLESVIQKLCGELRIYYPLLESGRRVLLAIMAGFYKDKSSSKIPTTFNLCINCFHLFFLVLEKPFIKKNIQLLEITAVSSEACISAILFVLGEKRLSDKEKNKIGILMLILVLVGILPQIMNELYALYKQTKQLDLEKHLLLTGLKRASSGLTLLFSSKEFSLSKPPALKDNIADSNSKPTSFADEDTATSTSTSYQVKSPNQD</sequence>
<name>A0AAW0IN45_QUESU</name>
<gene>
    <name evidence="3" type="ORF">CFP56_001056</name>
</gene>
<feature type="transmembrane region" description="Helical" evidence="2">
    <location>
        <begin position="923"/>
        <end position="943"/>
    </location>
</feature>
<evidence type="ECO:0000256" key="2">
    <source>
        <dbReference type="SAM" id="Phobius"/>
    </source>
</evidence>
<feature type="transmembrane region" description="Helical" evidence="2">
    <location>
        <begin position="514"/>
        <end position="537"/>
    </location>
</feature>
<organism evidence="3 4">
    <name type="scientific">Quercus suber</name>
    <name type="common">Cork oak</name>
    <dbReference type="NCBI Taxonomy" id="58331"/>
    <lineage>
        <taxon>Eukaryota</taxon>
        <taxon>Viridiplantae</taxon>
        <taxon>Streptophyta</taxon>
        <taxon>Embryophyta</taxon>
        <taxon>Tracheophyta</taxon>
        <taxon>Spermatophyta</taxon>
        <taxon>Magnoliopsida</taxon>
        <taxon>eudicotyledons</taxon>
        <taxon>Gunneridae</taxon>
        <taxon>Pentapetalae</taxon>
        <taxon>rosids</taxon>
        <taxon>fabids</taxon>
        <taxon>Fagales</taxon>
        <taxon>Fagaceae</taxon>
        <taxon>Quercus</taxon>
    </lineage>
</organism>
<keyword evidence="4" id="KW-1185">Reference proteome</keyword>
<evidence type="ECO:0000313" key="3">
    <source>
        <dbReference type="EMBL" id="KAK7815890.1"/>
    </source>
</evidence>
<evidence type="ECO:0000256" key="1">
    <source>
        <dbReference type="SAM" id="MobiDB-lite"/>
    </source>
</evidence>
<keyword evidence="2" id="KW-1133">Transmembrane helix</keyword>
<reference evidence="3 4" key="1">
    <citation type="journal article" date="2018" name="Sci. Data">
        <title>The draft genome sequence of cork oak.</title>
        <authorList>
            <person name="Ramos A.M."/>
            <person name="Usie A."/>
            <person name="Barbosa P."/>
            <person name="Barros P.M."/>
            <person name="Capote T."/>
            <person name="Chaves I."/>
            <person name="Simoes F."/>
            <person name="Abreu I."/>
            <person name="Carrasquinho I."/>
            <person name="Faro C."/>
            <person name="Guimaraes J.B."/>
            <person name="Mendonca D."/>
            <person name="Nobrega F."/>
            <person name="Rodrigues L."/>
            <person name="Saibo N.J.M."/>
            <person name="Varela M.C."/>
            <person name="Egas C."/>
            <person name="Matos J."/>
            <person name="Miguel C.M."/>
            <person name="Oliveira M.M."/>
            <person name="Ricardo C.P."/>
            <person name="Goncalves S."/>
        </authorList>
    </citation>
    <scope>NUCLEOTIDE SEQUENCE [LARGE SCALE GENOMIC DNA]</scope>
    <source>
        <strain evidence="4">cv. HL8</strain>
    </source>
</reference>
<feature type="transmembrane region" description="Helical" evidence="2">
    <location>
        <begin position="708"/>
        <end position="730"/>
    </location>
</feature>
<dbReference type="AlphaFoldDB" id="A0AAW0IN45"/>
<dbReference type="Proteomes" id="UP000237347">
    <property type="component" value="Unassembled WGS sequence"/>
</dbReference>
<dbReference type="PANTHER" id="PTHR34677">
    <property type="match status" value="1"/>
</dbReference>
<evidence type="ECO:0000313" key="4">
    <source>
        <dbReference type="Proteomes" id="UP000237347"/>
    </source>
</evidence>
<comment type="caution">
    <text evidence="3">The sequence shown here is derived from an EMBL/GenBank/DDBJ whole genome shotgun (WGS) entry which is preliminary data.</text>
</comment>